<dbReference type="InterPro" id="IPR016181">
    <property type="entry name" value="Acyl_CoA_acyltransferase"/>
</dbReference>
<feature type="domain" description="N-acetyltransferase" evidence="3">
    <location>
        <begin position="1"/>
        <end position="158"/>
    </location>
</feature>
<evidence type="ECO:0000313" key="4">
    <source>
        <dbReference type="EMBL" id="MCO8270596.1"/>
    </source>
</evidence>
<dbReference type="PROSITE" id="PS51186">
    <property type="entry name" value="GNAT"/>
    <property type="match status" value="1"/>
</dbReference>
<keyword evidence="5" id="KW-1185">Reference proteome</keyword>
<accession>A0ABT1DLF8</accession>
<reference evidence="4 5" key="1">
    <citation type="submission" date="2022-06" db="EMBL/GenBank/DDBJ databases">
        <title>New Species of the Genus Actinoplanes, ActinopZanes ferrugineus.</title>
        <authorList>
            <person name="Ding P."/>
        </authorList>
    </citation>
    <scope>NUCLEOTIDE SEQUENCE [LARGE SCALE GENOMIC DNA]</scope>
    <source>
        <strain evidence="4 5">TRM88003</strain>
    </source>
</reference>
<dbReference type="EMBL" id="JAMYJR010000007">
    <property type="protein sequence ID" value="MCO8270596.1"/>
    <property type="molecule type" value="Genomic_DNA"/>
</dbReference>
<protein>
    <submittedName>
        <fullName evidence="4">GNAT family N-acetyltransferase</fullName>
    </submittedName>
</protein>
<evidence type="ECO:0000259" key="3">
    <source>
        <dbReference type="PROSITE" id="PS51186"/>
    </source>
</evidence>
<comment type="caution">
    <text evidence="4">The sequence shown here is derived from an EMBL/GenBank/DDBJ whole genome shotgun (WGS) entry which is preliminary data.</text>
</comment>
<dbReference type="Pfam" id="PF00583">
    <property type="entry name" value="Acetyltransf_1"/>
    <property type="match status" value="1"/>
</dbReference>
<organism evidence="4 5">
    <name type="scientific">Paractinoplanes aksuensis</name>
    <dbReference type="NCBI Taxonomy" id="2939490"/>
    <lineage>
        <taxon>Bacteria</taxon>
        <taxon>Bacillati</taxon>
        <taxon>Actinomycetota</taxon>
        <taxon>Actinomycetes</taxon>
        <taxon>Micromonosporales</taxon>
        <taxon>Micromonosporaceae</taxon>
        <taxon>Paractinoplanes</taxon>
    </lineage>
</organism>
<dbReference type="RefSeq" id="WP_253236733.1">
    <property type="nucleotide sequence ID" value="NZ_JAMYJR010000007.1"/>
</dbReference>
<dbReference type="InterPro" id="IPR000182">
    <property type="entry name" value="GNAT_dom"/>
</dbReference>
<proteinExistence type="predicted"/>
<evidence type="ECO:0000256" key="2">
    <source>
        <dbReference type="ARBA" id="ARBA00023315"/>
    </source>
</evidence>
<keyword evidence="2" id="KW-0012">Acyltransferase</keyword>
<keyword evidence="1" id="KW-0808">Transferase</keyword>
<gene>
    <name evidence="4" type="ORF">M1L60_08290</name>
</gene>
<dbReference type="PANTHER" id="PTHR43877">
    <property type="entry name" value="AMINOALKYLPHOSPHONATE N-ACETYLTRANSFERASE-RELATED-RELATED"/>
    <property type="match status" value="1"/>
</dbReference>
<dbReference type="InterPro" id="IPR050832">
    <property type="entry name" value="Bact_Acetyltransf"/>
</dbReference>
<evidence type="ECO:0000256" key="1">
    <source>
        <dbReference type="ARBA" id="ARBA00022679"/>
    </source>
</evidence>
<dbReference type="Gene3D" id="3.40.630.30">
    <property type="match status" value="1"/>
</dbReference>
<name>A0ABT1DLF8_9ACTN</name>
<dbReference type="CDD" id="cd04301">
    <property type="entry name" value="NAT_SF"/>
    <property type="match status" value="1"/>
</dbReference>
<sequence length="160" mass="17243">MQLREADARDVFFLEQILLAAYNWSAERFTLDEIRADEMARRYLEGFPSLGDLGVLALIDGAPVGAVWGRALPAERAGYGFVDESTPELTLGVLPAARGRGVATSLLAAVIDAAGQRGLPGLSLSVEDGNTARRLYERAGFTMVGRVGNSDTMLLRLDRS</sequence>
<dbReference type="Proteomes" id="UP001523369">
    <property type="component" value="Unassembled WGS sequence"/>
</dbReference>
<evidence type="ECO:0000313" key="5">
    <source>
        <dbReference type="Proteomes" id="UP001523369"/>
    </source>
</evidence>
<dbReference type="SUPFAM" id="SSF55729">
    <property type="entry name" value="Acyl-CoA N-acyltransferases (Nat)"/>
    <property type="match status" value="1"/>
</dbReference>